<reference evidence="2" key="1">
    <citation type="journal article" date="2020" name="Stud. Mycol.">
        <title>101 Dothideomycetes genomes: a test case for predicting lifestyles and emergence of pathogens.</title>
        <authorList>
            <person name="Haridas S."/>
            <person name="Albert R."/>
            <person name="Binder M."/>
            <person name="Bloem J."/>
            <person name="Labutti K."/>
            <person name="Salamov A."/>
            <person name="Andreopoulos B."/>
            <person name="Baker S."/>
            <person name="Barry K."/>
            <person name="Bills G."/>
            <person name="Bluhm B."/>
            <person name="Cannon C."/>
            <person name="Castanera R."/>
            <person name="Culley D."/>
            <person name="Daum C."/>
            <person name="Ezra D."/>
            <person name="Gonzalez J."/>
            <person name="Henrissat B."/>
            <person name="Kuo A."/>
            <person name="Liang C."/>
            <person name="Lipzen A."/>
            <person name="Lutzoni F."/>
            <person name="Magnuson J."/>
            <person name="Mondo S."/>
            <person name="Nolan M."/>
            <person name="Ohm R."/>
            <person name="Pangilinan J."/>
            <person name="Park H.-J."/>
            <person name="Ramirez L."/>
            <person name="Alfaro M."/>
            <person name="Sun H."/>
            <person name="Tritt A."/>
            <person name="Yoshinaga Y."/>
            <person name="Zwiers L.-H."/>
            <person name="Turgeon B."/>
            <person name="Goodwin S."/>
            <person name="Spatafora J."/>
            <person name="Crous P."/>
            <person name="Grigoriev I."/>
        </authorList>
    </citation>
    <scope>NUCLEOTIDE SEQUENCE</scope>
    <source>
        <strain evidence="2">CBS 113818</strain>
    </source>
</reference>
<evidence type="ECO:0000256" key="1">
    <source>
        <dbReference type="SAM" id="MobiDB-lite"/>
    </source>
</evidence>
<keyword evidence="3" id="KW-1185">Reference proteome</keyword>
<protein>
    <submittedName>
        <fullName evidence="2">Uncharacterized protein</fullName>
    </submittedName>
</protein>
<proteinExistence type="predicted"/>
<feature type="compositionally biased region" description="Polar residues" evidence="1">
    <location>
        <begin position="130"/>
        <end position="147"/>
    </location>
</feature>
<gene>
    <name evidence="2" type="ORF">CC86DRAFT_452951</name>
</gene>
<evidence type="ECO:0000313" key="2">
    <source>
        <dbReference type="EMBL" id="KAF2830545.1"/>
    </source>
</evidence>
<evidence type="ECO:0000313" key="3">
    <source>
        <dbReference type="Proteomes" id="UP000799424"/>
    </source>
</evidence>
<dbReference type="AlphaFoldDB" id="A0A6A7AD77"/>
<dbReference type="EMBL" id="MU006219">
    <property type="protein sequence ID" value="KAF2830545.1"/>
    <property type="molecule type" value="Genomic_DNA"/>
</dbReference>
<sequence length="225" mass="24533">MSTSEAPGKEFGPAGGGQAAWPALQRRRMGCCPGGCSLAHDGVPRTGKEDLVGYGLYAAESDWRRIRGRRVRSHAQASKDSSCIVWKMSARRHSHSHFAAPMTAPNQPDSSRTREERTKFASSHPGAHANLQQNQSGSPSNVVSGSRSRAKQGFSLIIVSALPFKGFRFPSTHNERRLKFYEGVRCSARTNLQLALGSRAMSCNRQEHRCPARGAATVPHEGQHT</sequence>
<organism evidence="2 3">
    <name type="scientific">Ophiobolus disseminans</name>
    <dbReference type="NCBI Taxonomy" id="1469910"/>
    <lineage>
        <taxon>Eukaryota</taxon>
        <taxon>Fungi</taxon>
        <taxon>Dikarya</taxon>
        <taxon>Ascomycota</taxon>
        <taxon>Pezizomycotina</taxon>
        <taxon>Dothideomycetes</taxon>
        <taxon>Pleosporomycetidae</taxon>
        <taxon>Pleosporales</taxon>
        <taxon>Pleosporineae</taxon>
        <taxon>Phaeosphaeriaceae</taxon>
        <taxon>Ophiobolus</taxon>
    </lineage>
</organism>
<dbReference type="Proteomes" id="UP000799424">
    <property type="component" value="Unassembled WGS sequence"/>
</dbReference>
<name>A0A6A7AD77_9PLEO</name>
<feature type="region of interest" description="Disordered" evidence="1">
    <location>
        <begin position="95"/>
        <end position="147"/>
    </location>
</feature>
<accession>A0A6A7AD77</accession>